<evidence type="ECO:0000256" key="1">
    <source>
        <dbReference type="ARBA" id="ARBA00023157"/>
    </source>
</evidence>
<protein>
    <recommendedName>
        <fullName evidence="3">Vwde helical domain-containing protein</fullName>
    </recommendedName>
</protein>
<feature type="compositionally biased region" description="Polar residues" evidence="2">
    <location>
        <begin position="464"/>
        <end position="476"/>
    </location>
</feature>
<accession>A0A8S3S673</accession>
<dbReference type="OrthoDB" id="5989069at2759"/>
<keyword evidence="5" id="KW-1185">Reference proteome</keyword>
<comment type="caution">
    <text evidence="4">The sequence shown here is derived from an EMBL/GenBank/DDBJ whole genome shotgun (WGS) entry which is preliminary data.</text>
</comment>
<organism evidence="4 5">
    <name type="scientific">Mytilus edulis</name>
    <name type="common">Blue mussel</name>
    <dbReference type="NCBI Taxonomy" id="6550"/>
    <lineage>
        <taxon>Eukaryota</taxon>
        <taxon>Metazoa</taxon>
        <taxon>Spiralia</taxon>
        <taxon>Lophotrochozoa</taxon>
        <taxon>Mollusca</taxon>
        <taxon>Bivalvia</taxon>
        <taxon>Autobranchia</taxon>
        <taxon>Pteriomorphia</taxon>
        <taxon>Mytilida</taxon>
        <taxon>Mytiloidea</taxon>
        <taxon>Mytilidae</taxon>
        <taxon>Mytilinae</taxon>
        <taxon>Mytilus</taxon>
    </lineage>
</organism>
<evidence type="ECO:0000313" key="5">
    <source>
        <dbReference type="Proteomes" id="UP000683360"/>
    </source>
</evidence>
<evidence type="ECO:0000256" key="2">
    <source>
        <dbReference type="SAM" id="MobiDB-lite"/>
    </source>
</evidence>
<dbReference type="PANTHER" id="PTHR11339:SF373">
    <property type="entry name" value="VWFD DOMAIN-CONTAINING PROTEIN"/>
    <property type="match status" value="1"/>
</dbReference>
<dbReference type="Proteomes" id="UP000683360">
    <property type="component" value="Unassembled WGS sequence"/>
</dbReference>
<evidence type="ECO:0000313" key="4">
    <source>
        <dbReference type="EMBL" id="CAG2217337.1"/>
    </source>
</evidence>
<dbReference type="EMBL" id="CAJPWZ010001531">
    <property type="protein sequence ID" value="CAG2217337.1"/>
    <property type="molecule type" value="Genomic_DNA"/>
</dbReference>
<dbReference type="AlphaFoldDB" id="A0A8S3S673"/>
<feature type="region of interest" description="Disordered" evidence="2">
    <location>
        <begin position="447"/>
        <end position="476"/>
    </location>
</feature>
<dbReference type="PANTHER" id="PTHR11339">
    <property type="entry name" value="EXTRACELLULAR MATRIX GLYCOPROTEIN RELATED"/>
    <property type="match status" value="1"/>
</dbReference>
<dbReference type="GO" id="GO:0005615">
    <property type="term" value="C:extracellular space"/>
    <property type="evidence" value="ECO:0007669"/>
    <property type="project" value="TreeGrafter"/>
</dbReference>
<proteinExistence type="predicted"/>
<evidence type="ECO:0000259" key="3">
    <source>
        <dbReference type="Pfam" id="PF26129"/>
    </source>
</evidence>
<name>A0A8S3S673_MYTED</name>
<feature type="domain" description="Vwde helical" evidence="3">
    <location>
        <begin position="481"/>
        <end position="566"/>
    </location>
</feature>
<dbReference type="InterPro" id="IPR058727">
    <property type="entry name" value="Helical_Vwde"/>
</dbReference>
<dbReference type="InterPro" id="IPR050780">
    <property type="entry name" value="Mucin_vWF_Thrombospondin_sf"/>
</dbReference>
<dbReference type="Pfam" id="PF26129">
    <property type="entry name" value="Vwde"/>
    <property type="match status" value="1"/>
</dbReference>
<reference evidence="4" key="1">
    <citation type="submission" date="2021-03" db="EMBL/GenBank/DDBJ databases">
        <authorList>
            <person name="Bekaert M."/>
        </authorList>
    </citation>
    <scope>NUCLEOTIDE SEQUENCE</scope>
</reference>
<gene>
    <name evidence="4" type="ORF">MEDL_31042</name>
</gene>
<dbReference type="GO" id="GO:0031012">
    <property type="term" value="C:extracellular matrix"/>
    <property type="evidence" value="ECO:0007669"/>
    <property type="project" value="TreeGrafter"/>
</dbReference>
<sequence>MFSRATFQCHAEDLLDDYVYEIRWYISEFEIAAAKSNNLTKNEVENGNGKMLEEHWKLLFSPNFIVKCSIKVRGFGYKAPGPEQYSQPFFAGIKIDQTEYIINENEAISIPVELTMPLSCFWPTTYDESEIDYIKQNQCVLNLLNGVPNYQTDGSFCKNGISDEGASNGQINSGDSIVYLRLFNDPDHVLPSSSLKVWTGIHLIDIKVVIHDTDEATLGKECYAQNDPHMRTFGQRKYELQNINGLTAGENIMYEHKKLPLQRLCDDQNLIVEENGDKFKVVISFILILLYNSSNWYKSTFSHTTSNDGKHTIQQISIFPSSLDLEMTSGLCGSYTGKTDDSLIPRKQFITSDAATFAKSWKVENDIQDLTLFDSEGKLKPTEYSVPQFCKCSLLDEHYPYRSADFDCNLSAAMKTCRSTKILKSVYTTSCKNRVYFSKRSVGRGITKSTDETEEDDDKPTMYPMTSDSNVDESNQIESDWSNGWTNDTARQFCTDSIYNAPAFGPCSQYVPFMDPEAYIENCILDIKYEGNSTWIKSTLEGFADVCLEKAQKLENLTKTNDTTSLGSRNLFLTLYRNRHVQTIVQVMDNVWKILKNTSSSTVVWDETFMYPGKFRSSFFMNCELPETRRKRSTDDQKNVEGYDVSVSNNGLVFTEPLTIIVFDSSCFKCNLTELQCDELVSKSTCLIN</sequence>
<keyword evidence="1" id="KW-1015">Disulfide bond</keyword>